<dbReference type="InterPro" id="IPR045625">
    <property type="entry name" value="DUF6427"/>
</dbReference>
<keyword evidence="1" id="KW-1133">Transmembrane helix</keyword>
<feature type="transmembrane region" description="Helical" evidence="1">
    <location>
        <begin position="72"/>
        <end position="102"/>
    </location>
</feature>
<feature type="transmembrane region" description="Helical" evidence="1">
    <location>
        <begin position="157"/>
        <end position="179"/>
    </location>
</feature>
<evidence type="ECO:0000313" key="3">
    <source>
        <dbReference type="Proteomes" id="UP001589585"/>
    </source>
</evidence>
<name>A0ABV5F706_9FLAO</name>
<dbReference type="Pfam" id="PF19992">
    <property type="entry name" value="DUF6427"/>
    <property type="match status" value="1"/>
</dbReference>
<organism evidence="2 3">
    <name type="scientific">Mariniflexile ostreae</name>
    <dbReference type="NCBI Taxonomy" id="1520892"/>
    <lineage>
        <taxon>Bacteria</taxon>
        <taxon>Pseudomonadati</taxon>
        <taxon>Bacteroidota</taxon>
        <taxon>Flavobacteriia</taxon>
        <taxon>Flavobacteriales</taxon>
        <taxon>Flavobacteriaceae</taxon>
        <taxon>Mariniflexile</taxon>
    </lineage>
</organism>
<comment type="caution">
    <text evidence="2">The sequence shown here is derived from an EMBL/GenBank/DDBJ whole genome shotgun (WGS) entry which is preliminary data.</text>
</comment>
<keyword evidence="3" id="KW-1185">Reference proteome</keyword>
<dbReference type="EMBL" id="JBHMFC010000001">
    <property type="protein sequence ID" value="MFB9055241.1"/>
    <property type="molecule type" value="Genomic_DNA"/>
</dbReference>
<dbReference type="Proteomes" id="UP001589585">
    <property type="component" value="Unassembled WGS sequence"/>
</dbReference>
<feature type="transmembrane region" description="Helical" evidence="1">
    <location>
        <begin position="42"/>
        <end position="60"/>
    </location>
</feature>
<evidence type="ECO:0000313" key="2">
    <source>
        <dbReference type="EMBL" id="MFB9055241.1"/>
    </source>
</evidence>
<feature type="transmembrane region" description="Helical" evidence="1">
    <location>
        <begin position="235"/>
        <end position="254"/>
    </location>
</feature>
<feature type="transmembrane region" description="Helical" evidence="1">
    <location>
        <begin position="12"/>
        <end position="30"/>
    </location>
</feature>
<feature type="transmembrane region" description="Helical" evidence="1">
    <location>
        <begin position="122"/>
        <end position="150"/>
    </location>
</feature>
<feature type="transmembrane region" description="Helical" evidence="1">
    <location>
        <begin position="202"/>
        <end position="223"/>
    </location>
</feature>
<feature type="transmembrane region" description="Helical" evidence="1">
    <location>
        <begin position="260"/>
        <end position="277"/>
    </location>
</feature>
<keyword evidence="1" id="KW-0812">Transmembrane</keyword>
<feature type="transmembrane region" description="Helical" evidence="1">
    <location>
        <begin position="284"/>
        <end position="302"/>
    </location>
</feature>
<dbReference type="RefSeq" id="WP_379859425.1">
    <property type="nucleotide sequence ID" value="NZ_JBHMFC010000001.1"/>
</dbReference>
<accession>A0ABV5F706</accession>
<gene>
    <name evidence="2" type="ORF">ACFFU9_00655</name>
</gene>
<evidence type="ECO:0000256" key="1">
    <source>
        <dbReference type="SAM" id="Phobius"/>
    </source>
</evidence>
<protein>
    <submittedName>
        <fullName evidence="2">DUF6427 family protein</fullName>
    </submittedName>
</protein>
<proteinExistence type="predicted"/>
<sequence length="303" mass="34859">MITSLFSKSKPLNFIIVFFILVLAFALGNKHNVDETKLLEKVVLFLVCVVSVLIINFIVSKNNLTQNSNYEILFFSLFLLALPNTTTNGHILISNIFLLLGIRRLITMRSQIDVQKKIFDAAFWIAIACLFYFWAILFFVLILIALLLYSDNNIKHWLIPFVGAATVFLITVSVSVIWYDDFFTILNIDASVSYDFSNYNSVQYLITTTMLFSFGIWSSIFYLKSINQKKKAVRPPFKVVLFTAFISFFVIILAPKKDGSEFLFMLAPVAVIIANYIETIQEKWFKELFLGILMFVPFILLML</sequence>
<keyword evidence="1" id="KW-0472">Membrane</keyword>
<reference evidence="2 3" key="1">
    <citation type="submission" date="2024-09" db="EMBL/GenBank/DDBJ databases">
        <authorList>
            <person name="Sun Q."/>
            <person name="Mori K."/>
        </authorList>
    </citation>
    <scope>NUCLEOTIDE SEQUENCE [LARGE SCALE GENOMIC DNA]</scope>
    <source>
        <strain evidence="2 3">CECT 8622</strain>
    </source>
</reference>